<evidence type="ECO:0000256" key="1">
    <source>
        <dbReference type="SAM" id="SignalP"/>
    </source>
</evidence>
<reference evidence="2 3" key="1">
    <citation type="submission" date="2019-04" db="EMBL/GenBank/DDBJ databases">
        <title>Sphingobacterium olei sp. nov., isolated from oil-contaminated soil.</title>
        <authorList>
            <person name="Liu B."/>
        </authorList>
    </citation>
    <scope>NUCLEOTIDE SEQUENCE [LARGE SCALE GENOMIC DNA]</scope>
    <source>
        <strain evidence="2 3">HAL-9</strain>
    </source>
</reference>
<proteinExistence type="predicted"/>
<organism evidence="2 3">
    <name type="scientific">Sphingobacterium olei</name>
    <dbReference type="NCBI Taxonomy" id="2571155"/>
    <lineage>
        <taxon>Bacteria</taxon>
        <taxon>Pseudomonadati</taxon>
        <taxon>Bacteroidota</taxon>
        <taxon>Sphingobacteriia</taxon>
        <taxon>Sphingobacteriales</taxon>
        <taxon>Sphingobacteriaceae</taxon>
        <taxon>Sphingobacterium</taxon>
    </lineage>
</organism>
<keyword evidence="1" id="KW-0732">Signal</keyword>
<dbReference type="Gene3D" id="3.40.30.10">
    <property type="entry name" value="Glutaredoxin"/>
    <property type="match status" value="1"/>
</dbReference>
<keyword evidence="3" id="KW-1185">Reference proteome</keyword>
<evidence type="ECO:0008006" key="4">
    <source>
        <dbReference type="Google" id="ProtNLM"/>
    </source>
</evidence>
<dbReference type="RefSeq" id="WP_136903504.1">
    <property type="nucleotide sequence ID" value="NZ_SUME01000014.1"/>
</dbReference>
<accession>A0A4U0NJH3</accession>
<evidence type="ECO:0000313" key="2">
    <source>
        <dbReference type="EMBL" id="TJZ50064.1"/>
    </source>
</evidence>
<sequence>MKIFKNIVIVVFVLINSATTLKASDSIPRLVLGVGDRMPSQDMGQLMNGSRLPAAVGLSQRLVILDFMNTSCTSCLASLEKLRKLQNNFGDSLKIVLVTPETGERVSNFSARNDVITRSGLDVVVNDSLLFSLFPHRTVPHTAWILDGVVQAISFTEFVDSAHVADLLKAGEIDLPTKADFLQYNDAIPLQTNMLYQSKLPNSTFEGHLSFSNTKFGRYIDSTNRLVREYMINTPIVPAYLYVYGKIEKLPYMKPHRIVIESVAKEKFDFRHSVEKYEEIWKRKYSISYEALFSQETGLDEKMRWIINDLDSKVKLRSALEDRFVRCWIITEGRSKRSKLHNRQTTIADFAFMADLNADIPPILYDVPEDTMLSGRNWNTFSELKTLLNDNGLDLIEEERKIKVFVMYDKK</sequence>
<comment type="caution">
    <text evidence="2">The sequence shown here is derived from an EMBL/GenBank/DDBJ whole genome shotgun (WGS) entry which is preliminary data.</text>
</comment>
<evidence type="ECO:0000313" key="3">
    <source>
        <dbReference type="Proteomes" id="UP000306808"/>
    </source>
</evidence>
<dbReference type="OrthoDB" id="793244at2"/>
<dbReference type="AlphaFoldDB" id="A0A4U0NJH3"/>
<dbReference type="EMBL" id="SUME01000014">
    <property type="protein sequence ID" value="TJZ50064.1"/>
    <property type="molecule type" value="Genomic_DNA"/>
</dbReference>
<dbReference type="SUPFAM" id="SSF52833">
    <property type="entry name" value="Thioredoxin-like"/>
    <property type="match status" value="1"/>
</dbReference>
<feature type="signal peptide" evidence="1">
    <location>
        <begin position="1"/>
        <end position="23"/>
    </location>
</feature>
<protein>
    <recommendedName>
        <fullName evidence="4">Redoxin domain-containing protein</fullName>
    </recommendedName>
</protein>
<dbReference type="InterPro" id="IPR036249">
    <property type="entry name" value="Thioredoxin-like_sf"/>
</dbReference>
<feature type="chain" id="PRO_5020740161" description="Redoxin domain-containing protein" evidence="1">
    <location>
        <begin position="24"/>
        <end position="411"/>
    </location>
</feature>
<name>A0A4U0NJH3_9SPHI</name>
<gene>
    <name evidence="2" type="ORF">FAZ15_21855</name>
</gene>
<dbReference type="Proteomes" id="UP000306808">
    <property type="component" value="Unassembled WGS sequence"/>
</dbReference>